<feature type="compositionally biased region" description="Polar residues" evidence="3">
    <location>
        <begin position="82"/>
        <end position="99"/>
    </location>
</feature>
<dbReference type="SMART" id="SM00066">
    <property type="entry name" value="GAL4"/>
    <property type="match status" value="1"/>
</dbReference>
<evidence type="ECO:0000313" key="5">
    <source>
        <dbReference type="EMBL" id="KAF2672666.1"/>
    </source>
</evidence>
<feature type="region of interest" description="Disordered" evidence="3">
    <location>
        <begin position="684"/>
        <end position="722"/>
    </location>
</feature>
<protein>
    <recommendedName>
        <fullName evidence="4">Zn(2)-C6 fungal-type domain-containing protein</fullName>
    </recommendedName>
</protein>
<dbReference type="OrthoDB" id="2264294at2759"/>
<sequence length="722" mass="81509">MDPPSNAVSSPDSLGYSAFPGTLKTATKPRRPCDACRKRKSRCEIPEGETICVLCRFHNQICLFKENPQPRKRRKVSEPSPGESSSANVARNGSLSNATPLDPSADGTAPMAFGERRTPTAYIRQETPIDNYANLKGPSLLKKTLGLQSHRHSKILGSTSEFEPSLLSLPAFGTKEEISIGPVSLRKVTAIDCFQLMSDTSTVSYADEIRDLDTIESIVAPHGRELIRLYFRIVHPTYPILHKKVYLEKYERTHREFSPPLLAAVYLLAVNWWSYSSDLALLPKPDIETLESIALRTMSYVVSRPKLSTIQAGLLLLQRPEGESWALTGKLVALGQDLGLHLDCTKWRIPAWEKGLRKRLAWGLFMQDKWGALVHGRPSHITYDDWLVKHVNETDFPERAADEDEEEGSTEVEKGRVLFSEMIKLTEILTTVLSQFYTLRADEEFRAREHEGGRWILEKAKPIQLALREWFAQLPESLRMEQVKMRKLNSTGYLYLAYYTTEITLHRRIVRALQHEKDLSLVQICRNAAQARLSSVTEFVKSLRPEHLQSFWYWASKYCFAIVGTFISLLWATSLRQEEADAYKEKLEEYRWTLRLSSKSAEILDRAASMLATSTGVLVKAIPAKSAADDDNEYEGSTPGDAESEDTGGRDWAAEAGLSDVSMQASPTNYTEGHFDMMWQGFNIPPGGSTFQGNEQFTPGTGEDDKYTSFMRGDPSDLERYH</sequence>
<dbReference type="InterPro" id="IPR036864">
    <property type="entry name" value="Zn2-C6_fun-type_DNA-bd_sf"/>
</dbReference>
<dbReference type="Proteomes" id="UP000799302">
    <property type="component" value="Unassembled WGS sequence"/>
</dbReference>
<gene>
    <name evidence="5" type="ORF">BT63DRAFT_369059</name>
</gene>
<dbReference type="SMART" id="SM00906">
    <property type="entry name" value="Fungal_trans"/>
    <property type="match status" value="1"/>
</dbReference>
<feature type="domain" description="Zn(2)-C6 fungal-type" evidence="4">
    <location>
        <begin position="32"/>
        <end position="62"/>
    </location>
</feature>
<feature type="region of interest" description="Disordered" evidence="3">
    <location>
        <begin position="628"/>
        <end position="649"/>
    </location>
</feature>
<dbReference type="GO" id="GO:0003677">
    <property type="term" value="F:DNA binding"/>
    <property type="evidence" value="ECO:0007669"/>
    <property type="project" value="InterPro"/>
</dbReference>
<keyword evidence="1" id="KW-0479">Metal-binding</keyword>
<dbReference type="CDD" id="cd12148">
    <property type="entry name" value="fungal_TF_MHR"/>
    <property type="match status" value="1"/>
</dbReference>
<reference evidence="5" key="1">
    <citation type="journal article" date="2020" name="Stud. Mycol.">
        <title>101 Dothideomycetes genomes: a test case for predicting lifestyles and emergence of pathogens.</title>
        <authorList>
            <person name="Haridas S."/>
            <person name="Albert R."/>
            <person name="Binder M."/>
            <person name="Bloem J."/>
            <person name="Labutti K."/>
            <person name="Salamov A."/>
            <person name="Andreopoulos B."/>
            <person name="Baker S."/>
            <person name="Barry K."/>
            <person name="Bills G."/>
            <person name="Bluhm B."/>
            <person name="Cannon C."/>
            <person name="Castanera R."/>
            <person name="Culley D."/>
            <person name="Daum C."/>
            <person name="Ezra D."/>
            <person name="Gonzalez J."/>
            <person name="Henrissat B."/>
            <person name="Kuo A."/>
            <person name="Liang C."/>
            <person name="Lipzen A."/>
            <person name="Lutzoni F."/>
            <person name="Magnuson J."/>
            <person name="Mondo S."/>
            <person name="Nolan M."/>
            <person name="Ohm R."/>
            <person name="Pangilinan J."/>
            <person name="Park H.-J."/>
            <person name="Ramirez L."/>
            <person name="Alfaro M."/>
            <person name="Sun H."/>
            <person name="Tritt A."/>
            <person name="Yoshinaga Y."/>
            <person name="Zwiers L.-H."/>
            <person name="Turgeon B."/>
            <person name="Goodwin S."/>
            <person name="Spatafora J."/>
            <person name="Crous P."/>
            <person name="Grigoriev I."/>
        </authorList>
    </citation>
    <scope>NUCLEOTIDE SEQUENCE</scope>
    <source>
        <strain evidence="5">CBS 115976</strain>
    </source>
</reference>
<dbReference type="GO" id="GO:0006351">
    <property type="term" value="P:DNA-templated transcription"/>
    <property type="evidence" value="ECO:0007669"/>
    <property type="project" value="InterPro"/>
</dbReference>
<dbReference type="Pfam" id="PF04082">
    <property type="entry name" value="Fungal_trans"/>
    <property type="match status" value="1"/>
</dbReference>
<evidence type="ECO:0000256" key="1">
    <source>
        <dbReference type="ARBA" id="ARBA00022723"/>
    </source>
</evidence>
<dbReference type="SUPFAM" id="SSF57701">
    <property type="entry name" value="Zn2/Cys6 DNA-binding domain"/>
    <property type="match status" value="1"/>
</dbReference>
<evidence type="ECO:0000313" key="6">
    <source>
        <dbReference type="Proteomes" id="UP000799302"/>
    </source>
</evidence>
<feature type="region of interest" description="Disordered" evidence="3">
    <location>
        <begin position="1"/>
        <end position="31"/>
    </location>
</feature>
<keyword evidence="2" id="KW-0539">Nucleus</keyword>
<dbReference type="GO" id="GO:0008270">
    <property type="term" value="F:zinc ion binding"/>
    <property type="evidence" value="ECO:0007669"/>
    <property type="project" value="InterPro"/>
</dbReference>
<dbReference type="AlphaFoldDB" id="A0A6A6ULW5"/>
<evidence type="ECO:0000259" key="4">
    <source>
        <dbReference type="PROSITE" id="PS00463"/>
    </source>
</evidence>
<dbReference type="PANTHER" id="PTHR31668:SF4">
    <property type="entry name" value="TRANSCRIPTIONAL ACTIVATOR PROTEIN DAL81"/>
    <property type="match status" value="1"/>
</dbReference>
<dbReference type="PROSITE" id="PS00463">
    <property type="entry name" value="ZN2_CY6_FUNGAL_1"/>
    <property type="match status" value="1"/>
</dbReference>
<dbReference type="GO" id="GO:0005634">
    <property type="term" value="C:nucleus"/>
    <property type="evidence" value="ECO:0007669"/>
    <property type="project" value="TreeGrafter"/>
</dbReference>
<dbReference type="InterPro" id="IPR007219">
    <property type="entry name" value="XnlR_reg_dom"/>
</dbReference>
<organism evidence="5 6">
    <name type="scientific">Microthyrium microscopicum</name>
    <dbReference type="NCBI Taxonomy" id="703497"/>
    <lineage>
        <taxon>Eukaryota</taxon>
        <taxon>Fungi</taxon>
        <taxon>Dikarya</taxon>
        <taxon>Ascomycota</taxon>
        <taxon>Pezizomycotina</taxon>
        <taxon>Dothideomycetes</taxon>
        <taxon>Dothideomycetes incertae sedis</taxon>
        <taxon>Microthyriales</taxon>
        <taxon>Microthyriaceae</taxon>
        <taxon>Microthyrium</taxon>
    </lineage>
</organism>
<dbReference type="PANTHER" id="PTHR31668">
    <property type="entry name" value="GLUCOSE TRANSPORT TRANSCRIPTION REGULATOR RGT1-RELATED-RELATED"/>
    <property type="match status" value="1"/>
</dbReference>
<feature type="region of interest" description="Disordered" evidence="3">
    <location>
        <begin position="69"/>
        <end position="114"/>
    </location>
</feature>
<proteinExistence type="predicted"/>
<name>A0A6A6ULW5_9PEZI</name>
<keyword evidence="6" id="KW-1185">Reference proteome</keyword>
<feature type="compositionally biased region" description="Polar residues" evidence="3">
    <location>
        <begin position="689"/>
        <end position="699"/>
    </location>
</feature>
<dbReference type="Gene3D" id="4.10.240.10">
    <property type="entry name" value="Zn(2)-C6 fungal-type DNA-binding domain"/>
    <property type="match status" value="1"/>
</dbReference>
<dbReference type="GO" id="GO:0000981">
    <property type="term" value="F:DNA-binding transcription factor activity, RNA polymerase II-specific"/>
    <property type="evidence" value="ECO:0007669"/>
    <property type="project" value="InterPro"/>
</dbReference>
<dbReference type="EMBL" id="MU004231">
    <property type="protein sequence ID" value="KAF2672666.1"/>
    <property type="molecule type" value="Genomic_DNA"/>
</dbReference>
<dbReference type="GO" id="GO:0001080">
    <property type="term" value="P:nitrogen catabolite activation of transcription from RNA polymerase II promoter"/>
    <property type="evidence" value="ECO:0007669"/>
    <property type="project" value="TreeGrafter"/>
</dbReference>
<evidence type="ECO:0000256" key="2">
    <source>
        <dbReference type="ARBA" id="ARBA00023242"/>
    </source>
</evidence>
<feature type="compositionally biased region" description="Polar residues" evidence="3">
    <location>
        <begin position="1"/>
        <end position="12"/>
    </location>
</feature>
<dbReference type="CDD" id="cd00067">
    <property type="entry name" value="GAL4"/>
    <property type="match status" value="1"/>
</dbReference>
<dbReference type="InterPro" id="IPR050797">
    <property type="entry name" value="Carb_Metab_Trans_Reg"/>
</dbReference>
<evidence type="ECO:0000256" key="3">
    <source>
        <dbReference type="SAM" id="MobiDB-lite"/>
    </source>
</evidence>
<dbReference type="InterPro" id="IPR001138">
    <property type="entry name" value="Zn2Cys6_DnaBD"/>
</dbReference>
<accession>A0A6A6ULW5</accession>